<dbReference type="Pfam" id="PF09331">
    <property type="entry name" value="DUF1985"/>
    <property type="match status" value="1"/>
</dbReference>
<dbReference type="Proteomes" id="UP000237105">
    <property type="component" value="Unassembled WGS sequence"/>
</dbReference>
<keyword evidence="6" id="KW-1185">Reference proteome</keyword>
<comment type="caution">
    <text evidence="5">The sequence shown here is derived from an EMBL/GenBank/DDBJ whole genome shotgun (WGS) entry which is preliminary data.</text>
</comment>
<reference evidence="6" key="1">
    <citation type="submission" date="2016-06" db="EMBL/GenBank/DDBJ databases">
        <title>Parallel loss of symbiosis genes in relatives of nitrogen-fixing non-legume Parasponia.</title>
        <authorList>
            <person name="Van Velzen R."/>
            <person name="Holmer R."/>
            <person name="Bu F."/>
            <person name="Rutten L."/>
            <person name="Van Zeijl A."/>
            <person name="Liu W."/>
            <person name="Santuari L."/>
            <person name="Cao Q."/>
            <person name="Sharma T."/>
            <person name="Shen D."/>
            <person name="Roswanjaya Y."/>
            <person name="Wardhani T."/>
            <person name="Kalhor M.S."/>
            <person name="Jansen J."/>
            <person name="Van den Hoogen J."/>
            <person name="Gungor B."/>
            <person name="Hartog M."/>
            <person name="Hontelez J."/>
            <person name="Verver J."/>
            <person name="Yang W.-C."/>
            <person name="Schijlen E."/>
            <person name="Repin R."/>
            <person name="Schilthuizen M."/>
            <person name="Schranz E."/>
            <person name="Heidstra R."/>
            <person name="Miyata K."/>
            <person name="Fedorova E."/>
            <person name="Kohlen W."/>
            <person name="Bisseling T."/>
            <person name="Smit S."/>
            <person name="Geurts R."/>
        </authorList>
    </citation>
    <scope>NUCLEOTIDE SEQUENCE [LARGE SCALE GENOMIC DNA]</scope>
    <source>
        <strain evidence="6">cv. WU1-14</strain>
    </source>
</reference>
<evidence type="ECO:0000259" key="4">
    <source>
        <dbReference type="PROSITE" id="PS50600"/>
    </source>
</evidence>
<dbReference type="PROSITE" id="PS50600">
    <property type="entry name" value="ULP_PROTEASE"/>
    <property type="match status" value="1"/>
</dbReference>
<proteinExistence type="inferred from homology"/>
<feature type="domain" description="Ubiquitin-like protease family profile" evidence="4">
    <location>
        <begin position="444"/>
        <end position="661"/>
    </location>
</feature>
<dbReference type="EMBL" id="JXTB01000218">
    <property type="protein sequence ID" value="PON52492.1"/>
    <property type="molecule type" value="Genomic_DNA"/>
</dbReference>
<dbReference type="GO" id="GO:0006508">
    <property type="term" value="P:proteolysis"/>
    <property type="evidence" value="ECO:0007669"/>
    <property type="project" value="UniProtKB-KW"/>
</dbReference>
<evidence type="ECO:0000313" key="6">
    <source>
        <dbReference type="Proteomes" id="UP000237105"/>
    </source>
</evidence>
<dbReference type="PANTHER" id="PTHR48449:SF1">
    <property type="entry name" value="DUF1985 DOMAIN-CONTAINING PROTEIN"/>
    <property type="match status" value="1"/>
</dbReference>
<keyword evidence="3" id="KW-0378">Hydrolase</keyword>
<dbReference type="InterPro" id="IPR015410">
    <property type="entry name" value="DUF1985"/>
</dbReference>
<evidence type="ECO:0000256" key="2">
    <source>
        <dbReference type="ARBA" id="ARBA00022670"/>
    </source>
</evidence>
<gene>
    <name evidence="5" type="ORF">PanWU01x14_208900</name>
</gene>
<keyword evidence="2 5" id="KW-0645">Protease</keyword>
<dbReference type="Pfam" id="PF02902">
    <property type="entry name" value="Peptidase_C48"/>
    <property type="match status" value="1"/>
</dbReference>
<evidence type="ECO:0000256" key="1">
    <source>
        <dbReference type="ARBA" id="ARBA00005234"/>
    </source>
</evidence>
<dbReference type="Gene3D" id="3.40.395.10">
    <property type="entry name" value="Adenoviral Proteinase, Chain A"/>
    <property type="match status" value="1"/>
</dbReference>
<dbReference type="AlphaFoldDB" id="A0A2P5BUM8"/>
<sequence length="679" mass="79356">MSNQMSKLLVPFGEYFPRRVTIKGTTVMSKIKERFEKYDLLERAKQCPFKQFFLAPLIQASGVLIHQLLLRNVKSQNPVELQFFIGDSNLRFGLGEFALITALNFAKDLDVVKYKSMSSSMRLRETYLNNATNVRSGELEAAFLNCEEKEDVWKLGLCYLVDELLMAQESSTKIMMDMLSFVENEEDFFNYLWGRRSYERTFPSLNKDMMHQRENYLQKMKKNKKAKEAKYTVYGFSIALQYWAYEAIPKLIGAFSENLGIKFPRILSWTSNKTPSMMDCIDVFKIKKSHKFYLQLKTDIAELKANQTELKANQVILNDKLDRLLKMMEKIKAHRQPTKTEFEATQSDVLPEGYQPGEDVVISTPTKEHTPEEQQTLRVKELQVAKVTTVKFGRKKRVGQRSKRLIDYTDPSDKKFKINDPCKPNPFWKIDAKQLDTFRRWLAGLIDNRKPIQLPTGDASTGFFFHLQTPWKWLADEYIDAAFRLIRECFWLFPKIYRKKVALADTVYIVCMNGRWDAFQRTSNKAKFLWDDQLTDYAKRDVDHFQHSWVEIDKVYYSLNISSNHWVLVQIDLPAHMLMVYDSDQILYDDARVEQAMRPMMKMLPYFLLNVEGVIDCDDLDLTTTMKPRDFDVRRLPPNVVPQTAKSGDCGVFVVKYLECLLADIPLSNVIDDVMQHSR</sequence>
<dbReference type="SUPFAM" id="SSF54001">
    <property type="entry name" value="Cysteine proteinases"/>
    <property type="match status" value="1"/>
</dbReference>
<dbReference type="InterPro" id="IPR003653">
    <property type="entry name" value="Peptidase_C48_C"/>
</dbReference>
<dbReference type="OrthoDB" id="1024009at2759"/>
<evidence type="ECO:0000256" key="3">
    <source>
        <dbReference type="ARBA" id="ARBA00022801"/>
    </source>
</evidence>
<dbReference type="PANTHER" id="PTHR48449">
    <property type="entry name" value="DUF1985 DOMAIN-CONTAINING PROTEIN"/>
    <property type="match status" value="1"/>
</dbReference>
<dbReference type="STRING" id="3476.A0A2P5BUM8"/>
<dbReference type="InterPro" id="IPR038765">
    <property type="entry name" value="Papain-like_cys_pep_sf"/>
</dbReference>
<comment type="similarity">
    <text evidence="1">Belongs to the peptidase C48 family.</text>
</comment>
<dbReference type="GO" id="GO:0008234">
    <property type="term" value="F:cysteine-type peptidase activity"/>
    <property type="evidence" value="ECO:0007669"/>
    <property type="project" value="InterPro"/>
</dbReference>
<protein>
    <submittedName>
        <fullName evidence="5">Ulp1 protease family, C-terminal catalytic domain containing protein</fullName>
    </submittedName>
</protein>
<evidence type="ECO:0000313" key="5">
    <source>
        <dbReference type="EMBL" id="PON52492.1"/>
    </source>
</evidence>
<accession>A0A2P5BUM8</accession>
<organism evidence="5 6">
    <name type="scientific">Parasponia andersonii</name>
    <name type="common">Sponia andersonii</name>
    <dbReference type="NCBI Taxonomy" id="3476"/>
    <lineage>
        <taxon>Eukaryota</taxon>
        <taxon>Viridiplantae</taxon>
        <taxon>Streptophyta</taxon>
        <taxon>Embryophyta</taxon>
        <taxon>Tracheophyta</taxon>
        <taxon>Spermatophyta</taxon>
        <taxon>Magnoliopsida</taxon>
        <taxon>eudicotyledons</taxon>
        <taxon>Gunneridae</taxon>
        <taxon>Pentapetalae</taxon>
        <taxon>rosids</taxon>
        <taxon>fabids</taxon>
        <taxon>Rosales</taxon>
        <taxon>Cannabaceae</taxon>
        <taxon>Parasponia</taxon>
    </lineage>
</organism>
<name>A0A2P5BUM8_PARAD</name>